<dbReference type="Pfam" id="PF01663">
    <property type="entry name" value="Phosphodiest"/>
    <property type="match status" value="1"/>
</dbReference>
<dbReference type="SUPFAM" id="SSF53649">
    <property type="entry name" value="Alkaline phosphatase-like"/>
    <property type="match status" value="1"/>
</dbReference>
<reference evidence="1" key="2">
    <citation type="submission" date="2025-09" db="UniProtKB">
        <authorList>
            <consortium name="Ensembl"/>
        </authorList>
    </citation>
    <scope>IDENTIFICATION</scope>
</reference>
<dbReference type="AlphaFoldDB" id="A0A8C6SRX6"/>
<reference evidence="1" key="1">
    <citation type="submission" date="2025-08" db="UniProtKB">
        <authorList>
            <consortium name="Ensembl"/>
        </authorList>
    </citation>
    <scope>IDENTIFICATION</scope>
</reference>
<sequence length="280" mass="32395">MHSEQPDIYGHKMGPLSLSNPLRMIDRIVGQLMNGLKQMKLHRCVNIILVGDHGTDCTQPYIFRQTFCSQMKELRKQHNIFRICTHWITFALTLKRFLSIYLDFEYMSQHFKPYLKQHLPKRLHYANNRRIEDIHLLVDRKWKAPEMKRHCGFHGDHGYDNKINSMQTIFMGYGPTFKFRTKVPVFENIELYNVMCDLLGLKPAPNNGTHGSLNHLLPTSSGLVLGGLDDLGCNCDEKVSPEDHLPGEPLSHTHTLVSTNAHEDIIKKLKVSVCPWFSYI</sequence>
<dbReference type="Proteomes" id="UP000694523">
    <property type="component" value="Unplaced"/>
</dbReference>
<dbReference type="GO" id="GO:0047391">
    <property type="term" value="F:alkylglycerophosphoethanolamine phosphodiesterase activity"/>
    <property type="evidence" value="ECO:0007669"/>
    <property type="project" value="TreeGrafter"/>
</dbReference>
<dbReference type="InterPro" id="IPR002591">
    <property type="entry name" value="Phosphodiest/P_Trfase"/>
</dbReference>
<evidence type="ECO:0000313" key="2">
    <source>
        <dbReference type="Proteomes" id="UP000694523"/>
    </source>
</evidence>
<dbReference type="Gene3D" id="3.40.720.10">
    <property type="entry name" value="Alkaline Phosphatase, subunit A"/>
    <property type="match status" value="1"/>
</dbReference>
<dbReference type="GO" id="GO:0004622">
    <property type="term" value="F:phosphatidylcholine lysophospholipase activity"/>
    <property type="evidence" value="ECO:0007669"/>
    <property type="project" value="TreeGrafter"/>
</dbReference>
<evidence type="ECO:0000313" key="1">
    <source>
        <dbReference type="Ensembl" id="ENSNMLP00000010231.1"/>
    </source>
</evidence>
<dbReference type="InterPro" id="IPR017850">
    <property type="entry name" value="Alkaline_phosphatase_core_sf"/>
</dbReference>
<dbReference type="GO" id="GO:0005509">
    <property type="term" value="F:calcium ion binding"/>
    <property type="evidence" value="ECO:0007669"/>
    <property type="project" value="TreeGrafter"/>
</dbReference>
<dbReference type="GO" id="GO:0034638">
    <property type="term" value="P:phosphatidylcholine catabolic process"/>
    <property type="evidence" value="ECO:0007669"/>
    <property type="project" value="TreeGrafter"/>
</dbReference>
<organism evidence="1 2">
    <name type="scientific">Neogobius melanostomus</name>
    <name type="common">round goby</name>
    <dbReference type="NCBI Taxonomy" id="47308"/>
    <lineage>
        <taxon>Eukaryota</taxon>
        <taxon>Metazoa</taxon>
        <taxon>Chordata</taxon>
        <taxon>Craniata</taxon>
        <taxon>Vertebrata</taxon>
        <taxon>Euteleostomi</taxon>
        <taxon>Actinopterygii</taxon>
        <taxon>Neopterygii</taxon>
        <taxon>Teleostei</taxon>
        <taxon>Neoteleostei</taxon>
        <taxon>Acanthomorphata</taxon>
        <taxon>Gobiaria</taxon>
        <taxon>Gobiiformes</taxon>
        <taxon>Gobioidei</taxon>
        <taxon>Gobiidae</taxon>
        <taxon>Benthophilinae</taxon>
        <taxon>Neogobiini</taxon>
        <taxon>Neogobius</taxon>
    </lineage>
</organism>
<dbReference type="GO" id="GO:0004528">
    <property type="term" value="F:phosphodiesterase I activity"/>
    <property type="evidence" value="ECO:0007669"/>
    <property type="project" value="TreeGrafter"/>
</dbReference>
<dbReference type="PANTHER" id="PTHR10151">
    <property type="entry name" value="ECTONUCLEOTIDE PYROPHOSPHATASE/PHOSPHODIESTERASE"/>
    <property type="match status" value="1"/>
</dbReference>
<protein>
    <submittedName>
        <fullName evidence="1">Ectonucleotide pyrophosphatase/phosphodiesterase 2</fullName>
    </submittedName>
</protein>
<proteinExistence type="predicted"/>
<accession>A0A8C6SRX6</accession>
<keyword evidence="2" id="KW-1185">Reference proteome</keyword>
<dbReference type="GO" id="GO:0008270">
    <property type="term" value="F:zinc ion binding"/>
    <property type="evidence" value="ECO:0007669"/>
    <property type="project" value="TreeGrafter"/>
</dbReference>
<dbReference type="GO" id="GO:0005615">
    <property type="term" value="C:extracellular space"/>
    <property type="evidence" value="ECO:0007669"/>
    <property type="project" value="TreeGrafter"/>
</dbReference>
<name>A0A8C6SRX6_9GOBI</name>
<dbReference type="Gene3D" id="3.30.1360.180">
    <property type="match status" value="1"/>
</dbReference>
<dbReference type="PANTHER" id="PTHR10151:SF21">
    <property type="entry name" value="ECTONUCLEOTIDE PYROPHOSPHATASE_PHOSPHODIESTERASE FAMILY MEMBER 2"/>
    <property type="match status" value="1"/>
</dbReference>
<dbReference type="Ensembl" id="ENSNMLT00000011573.1">
    <property type="protein sequence ID" value="ENSNMLP00000010231.1"/>
    <property type="gene ID" value="ENSNMLG00000007059.1"/>
</dbReference>